<evidence type="ECO:0000313" key="1">
    <source>
        <dbReference type="EMBL" id="PWN53160.1"/>
    </source>
</evidence>
<keyword evidence="1" id="KW-0378">Hydrolase</keyword>
<keyword evidence="1" id="KW-0067">ATP-binding</keyword>
<reference evidence="1 2" key="1">
    <citation type="journal article" date="2018" name="Mol. Biol. Evol.">
        <title>Broad Genomic Sampling Reveals a Smut Pathogenic Ancestry of the Fungal Clade Ustilaginomycotina.</title>
        <authorList>
            <person name="Kijpornyongpan T."/>
            <person name="Mondo S.J."/>
            <person name="Barry K."/>
            <person name="Sandor L."/>
            <person name="Lee J."/>
            <person name="Lipzen A."/>
            <person name="Pangilinan J."/>
            <person name="LaButti K."/>
            <person name="Hainaut M."/>
            <person name="Henrissat B."/>
            <person name="Grigoriev I.V."/>
            <person name="Spatafora J.W."/>
            <person name="Aime M.C."/>
        </authorList>
    </citation>
    <scope>NUCLEOTIDE SEQUENCE [LARGE SCALE GENOMIC DNA]</scope>
    <source>
        <strain evidence="1 2">SA 807</strain>
    </source>
</reference>
<keyword evidence="1" id="KW-0547">Nucleotide-binding</keyword>
<evidence type="ECO:0000313" key="2">
    <source>
        <dbReference type="Proteomes" id="UP000245626"/>
    </source>
</evidence>
<organism evidence="1 2">
    <name type="scientific">Violaceomyces palustris</name>
    <dbReference type="NCBI Taxonomy" id="1673888"/>
    <lineage>
        <taxon>Eukaryota</taxon>
        <taxon>Fungi</taxon>
        <taxon>Dikarya</taxon>
        <taxon>Basidiomycota</taxon>
        <taxon>Ustilaginomycotina</taxon>
        <taxon>Ustilaginomycetes</taxon>
        <taxon>Violaceomycetales</taxon>
        <taxon>Violaceomycetaceae</taxon>
        <taxon>Violaceomyces</taxon>
    </lineage>
</organism>
<proteinExistence type="predicted"/>
<gene>
    <name evidence="1" type="ORF">IE53DRAFT_325382</name>
</gene>
<accession>A0ACD0P560</accession>
<protein>
    <submittedName>
        <fullName evidence="1">ATP-dependent DNA helicase</fullName>
    </submittedName>
</protein>
<sequence>MEEVQDFRIKDGTSISRNRSEYDPQQVVYDPEVAERLQNLDSEIESVNQQISQLQKLKKTITRQRDELYSDYVASLSKDSDPSKSRRTSGIDYTKSDFPWSAELSQTAKDVFGIASFRMCQEAVCNSALDSRDSVVVMPTGGGKSLCYQLPALLASGLTLVVSPLISLMTDQVLHLRDNGISCELLAGSVSREDSTEILRRIKNASQGGTHDESEIKLLYVTPERIAKSKTLLSTLQKAYEQGSLARIVIDEAHCCSQMGHDYRPDYKKLSILRKLFPEVPIMCLTATCGPTVLGEILEIINLSPTTEPHNAAPRRTLYFTAPLFRPNLVYSVLQRPQNNQAAAQSIADYIKTNYTGKSGIVYCLSKKDTHTMADALSDLSHGAIKTGVYHADLEDSEKQQVHLRWRDGRISVVCATIAFGMGIDKGDVRFVIHACISKSLDGYYQETGRAGRDGKQASCVLMYRPQDATRISGLVAGEPTGQEKLHAMLDFAQSPRCRKQLFSDYFADTFGGPDKCGICDNCQTEAVSQDVSFQAWQVVKVATEVHENGGRCTLSALADLSRGLGGGKYSVDGSKKGKAKSGAGGSQVGVLDLAKLVGGKVNLSKDNCERLIVQLHLHGYLADEYHATAYTVNVYARPGRSALRLTRLTVDQARQLTDLVKVSLVGLEKRGKQTNDRKEVSTSRPARGSTKFGQASEEEIRGGFVGDRQRNGDDAHEDGAAPVNQGDEDDDQIPMARRRKKRKRMIDQDESDYEDQKEGQGADAYDEGSQGIWDIVVSSSSNLVHDEMGVVPKRSAKGTRMNAIEVD</sequence>
<keyword evidence="2" id="KW-1185">Reference proteome</keyword>
<dbReference type="EMBL" id="KZ819739">
    <property type="protein sequence ID" value="PWN53160.1"/>
    <property type="molecule type" value="Genomic_DNA"/>
</dbReference>
<dbReference type="Proteomes" id="UP000245626">
    <property type="component" value="Unassembled WGS sequence"/>
</dbReference>
<name>A0ACD0P560_9BASI</name>
<keyword evidence="1" id="KW-0347">Helicase</keyword>